<sequence length="642" mass="69138">MEMSKAGRKLQGLIGSLVDSVFSSGDTTSETTTPVPTTTPAPTTRAPTRTPTPTTKTPAPTTRTPAPTTKKPVTKTPAPTTATPTPSPTPTPTSTPESTPEPSSSTTGSLETEAPQTPQTPGSTIETNGSLFDSFSASNDADTTSNSSSGSGGGSFGHWSSDNSQIDGLAASQDAEVYTGAVVNTWMIVAISLAAVSMVLLCIGFVVFRRRRRQEEDASMIQRHFIISDSKHAGGGEDTVNTRRDTSSTGPYTGGHHRENGEGYSVSFLTAQGGMWEDDIITAMRIPMEKLTRGKLLNKGGYGMVYRGLYRGEPVAIKTLLPDQRKTLRQINAFLAEIKLMGALEHPRIVRLLGVAWDSLADLCSVAEYMEGGDLRTLLNYFEYHECRPHGFDLDKARIALHVAHSLTYLHSLDPLVLHRDLKSKNILLTDNLDAKITDFGVSRESSDRTMTAGVGTSLWMAPEVMMGERYGSSADIFSFGVVLSELDSHVLPYAAAKETDSGRVIPDTALLQLVSLGLLRIEFSPHAPQALVDLAHACVDLDPQARPDAGEIRGLGPDNALKVLTADPTLDHKRVQIERQLPMTTLQTDSFVGWFNGKQVLLKKIVPDSTVNGPAVEDLAFEIQQRAQVGHKNLVQFVGVG</sequence>
<evidence type="ECO:0000256" key="2">
    <source>
        <dbReference type="SAM" id="Phobius"/>
    </source>
</evidence>
<protein>
    <recommendedName>
        <fullName evidence="3">Protein kinase domain-containing protein</fullName>
    </recommendedName>
</protein>
<evidence type="ECO:0000256" key="1">
    <source>
        <dbReference type="SAM" id="MobiDB-lite"/>
    </source>
</evidence>
<keyword evidence="2" id="KW-1133">Transmembrane helix</keyword>
<dbReference type="PROSITE" id="PS00108">
    <property type="entry name" value="PROTEIN_KINASE_ST"/>
    <property type="match status" value="1"/>
</dbReference>
<keyword evidence="2" id="KW-0812">Transmembrane</keyword>
<dbReference type="EMBL" id="JBIMZQ010000039">
    <property type="protein sequence ID" value="KAL3660819.1"/>
    <property type="molecule type" value="Genomic_DNA"/>
</dbReference>
<feature type="compositionally biased region" description="Low complexity" evidence="1">
    <location>
        <begin position="27"/>
        <end position="84"/>
    </location>
</feature>
<dbReference type="Pfam" id="PF00069">
    <property type="entry name" value="Pkinase"/>
    <property type="match status" value="1"/>
</dbReference>
<dbReference type="InterPro" id="IPR011009">
    <property type="entry name" value="Kinase-like_dom_sf"/>
</dbReference>
<feature type="region of interest" description="Disordered" evidence="1">
    <location>
        <begin position="20"/>
        <end position="159"/>
    </location>
</feature>
<keyword evidence="2" id="KW-0472">Membrane</keyword>
<dbReference type="AlphaFoldDB" id="A0ABD3F5Q9"/>
<comment type="caution">
    <text evidence="4">The sequence shown here is derived from an EMBL/GenBank/DDBJ whole genome shotgun (WGS) entry which is preliminary data.</text>
</comment>
<feature type="compositionally biased region" description="Polar residues" evidence="1">
    <location>
        <begin position="108"/>
        <end position="135"/>
    </location>
</feature>
<feature type="domain" description="Protein kinase" evidence="3">
    <location>
        <begin position="291"/>
        <end position="571"/>
    </location>
</feature>
<dbReference type="SMART" id="SM00220">
    <property type="entry name" value="S_TKc"/>
    <property type="match status" value="1"/>
</dbReference>
<gene>
    <name evidence="4" type="ORF">V7S43_014221</name>
</gene>
<dbReference type="SUPFAM" id="SSF56112">
    <property type="entry name" value="Protein kinase-like (PK-like)"/>
    <property type="match status" value="1"/>
</dbReference>
<name>A0ABD3F5Q9_9STRA</name>
<dbReference type="Gene3D" id="3.30.200.20">
    <property type="entry name" value="Phosphorylase Kinase, domain 1"/>
    <property type="match status" value="1"/>
</dbReference>
<dbReference type="InterPro" id="IPR008271">
    <property type="entry name" value="Ser/Thr_kinase_AS"/>
</dbReference>
<organism evidence="4 5">
    <name type="scientific">Phytophthora oleae</name>
    <dbReference type="NCBI Taxonomy" id="2107226"/>
    <lineage>
        <taxon>Eukaryota</taxon>
        <taxon>Sar</taxon>
        <taxon>Stramenopiles</taxon>
        <taxon>Oomycota</taxon>
        <taxon>Peronosporomycetes</taxon>
        <taxon>Peronosporales</taxon>
        <taxon>Peronosporaceae</taxon>
        <taxon>Phytophthora</taxon>
    </lineage>
</organism>
<dbReference type="PANTHER" id="PTHR44329:SF214">
    <property type="entry name" value="PROTEIN KINASE DOMAIN-CONTAINING PROTEIN"/>
    <property type="match status" value="1"/>
</dbReference>
<evidence type="ECO:0000259" key="3">
    <source>
        <dbReference type="PROSITE" id="PS50011"/>
    </source>
</evidence>
<dbReference type="Proteomes" id="UP001632037">
    <property type="component" value="Unassembled WGS sequence"/>
</dbReference>
<dbReference type="InterPro" id="IPR000719">
    <property type="entry name" value="Prot_kinase_dom"/>
</dbReference>
<feature type="compositionally biased region" description="Basic and acidic residues" evidence="1">
    <location>
        <begin position="232"/>
        <end position="246"/>
    </location>
</feature>
<feature type="compositionally biased region" description="Low complexity" evidence="1">
    <location>
        <begin position="136"/>
        <end position="149"/>
    </location>
</feature>
<keyword evidence="5" id="KW-1185">Reference proteome</keyword>
<evidence type="ECO:0000313" key="4">
    <source>
        <dbReference type="EMBL" id="KAL3660819.1"/>
    </source>
</evidence>
<reference evidence="4 5" key="1">
    <citation type="submission" date="2024-09" db="EMBL/GenBank/DDBJ databases">
        <title>Genome sequencing and assembly of Phytophthora oleae, isolate VK10A, causative agent of rot of olive drupes.</title>
        <authorList>
            <person name="Conti Taguali S."/>
            <person name="Riolo M."/>
            <person name="La Spada F."/>
            <person name="Cacciola S.O."/>
            <person name="Dionisio G."/>
        </authorList>
    </citation>
    <scope>NUCLEOTIDE SEQUENCE [LARGE SCALE GENOMIC DNA]</scope>
    <source>
        <strain evidence="4 5">VK10A</strain>
    </source>
</reference>
<feature type="transmembrane region" description="Helical" evidence="2">
    <location>
        <begin position="186"/>
        <end position="208"/>
    </location>
</feature>
<feature type="compositionally biased region" description="Low complexity" evidence="1">
    <location>
        <begin position="94"/>
        <end position="107"/>
    </location>
</feature>
<dbReference type="PROSITE" id="PS50011">
    <property type="entry name" value="PROTEIN_KINASE_DOM"/>
    <property type="match status" value="1"/>
</dbReference>
<dbReference type="Gene3D" id="1.10.510.10">
    <property type="entry name" value="Transferase(Phosphotransferase) domain 1"/>
    <property type="match status" value="1"/>
</dbReference>
<dbReference type="InterPro" id="IPR051681">
    <property type="entry name" value="Ser/Thr_Kinases-Pseudokinases"/>
</dbReference>
<proteinExistence type="predicted"/>
<dbReference type="PANTHER" id="PTHR44329">
    <property type="entry name" value="SERINE/THREONINE-PROTEIN KINASE TNNI3K-RELATED"/>
    <property type="match status" value="1"/>
</dbReference>
<feature type="region of interest" description="Disordered" evidence="1">
    <location>
        <begin position="232"/>
        <end position="259"/>
    </location>
</feature>
<evidence type="ECO:0000313" key="5">
    <source>
        <dbReference type="Proteomes" id="UP001632037"/>
    </source>
</evidence>
<accession>A0ABD3F5Q9</accession>